<proteinExistence type="predicted"/>
<dbReference type="Proteomes" id="UP000054937">
    <property type="component" value="Unassembled WGS sequence"/>
</dbReference>
<evidence type="ECO:0000313" key="2">
    <source>
        <dbReference type="Proteomes" id="UP000054937"/>
    </source>
</evidence>
<dbReference type="AlphaFoldDB" id="A0A0V0QCA2"/>
<gene>
    <name evidence="1" type="ORF">PPERSA_07836</name>
</gene>
<reference evidence="1 2" key="1">
    <citation type="journal article" date="2015" name="Sci. Rep.">
        <title>Genome of the facultative scuticociliatosis pathogen Pseudocohnilembus persalinus provides insight into its virulence through horizontal gene transfer.</title>
        <authorList>
            <person name="Xiong J."/>
            <person name="Wang G."/>
            <person name="Cheng J."/>
            <person name="Tian M."/>
            <person name="Pan X."/>
            <person name="Warren A."/>
            <person name="Jiang C."/>
            <person name="Yuan D."/>
            <person name="Miao W."/>
        </authorList>
    </citation>
    <scope>NUCLEOTIDE SEQUENCE [LARGE SCALE GENOMIC DNA]</scope>
    <source>
        <strain evidence="1">36N120E</strain>
    </source>
</reference>
<protein>
    <submittedName>
        <fullName evidence="1">Uncharacterized protein</fullName>
    </submittedName>
</protein>
<dbReference type="InParanoid" id="A0A0V0QCA2"/>
<accession>A0A0V0QCA2</accession>
<organism evidence="1 2">
    <name type="scientific">Pseudocohnilembus persalinus</name>
    <name type="common">Ciliate</name>
    <dbReference type="NCBI Taxonomy" id="266149"/>
    <lineage>
        <taxon>Eukaryota</taxon>
        <taxon>Sar</taxon>
        <taxon>Alveolata</taxon>
        <taxon>Ciliophora</taxon>
        <taxon>Intramacronucleata</taxon>
        <taxon>Oligohymenophorea</taxon>
        <taxon>Scuticociliatia</taxon>
        <taxon>Philasterida</taxon>
        <taxon>Pseudocohnilembidae</taxon>
        <taxon>Pseudocohnilembus</taxon>
    </lineage>
</organism>
<name>A0A0V0QCA2_PSEPJ</name>
<comment type="caution">
    <text evidence="1">The sequence shown here is derived from an EMBL/GenBank/DDBJ whole genome shotgun (WGS) entry which is preliminary data.</text>
</comment>
<keyword evidence="2" id="KW-1185">Reference proteome</keyword>
<evidence type="ECO:0000313" key="1">
    <source>
        <dbReference type="EMBL" id="KRW99759.1"/>
    </source>
</evidence>
<dbReference type="EMBL" id="LDAU01000204">
    <property type="protein sequence ID" value="KRW99759.1"/>
    <property type="molecule type" value="Genomic_DNA"/>
</dbReference>
<sequence length="662" mass="74253">MQFPILTTKPIINFHTYLRLKTLAGRLPSTPTGLYYINSTYTDSFTSSSYVSTLPLLAVQVVDDLCENLVITPSSTVSAPASYSISNPVLIDFSACFPAEEVTVIASISTGSDGLQYYDLVNSQQTIYNNGGKTSQSDYQIAFVLENIIDISDFTQTFTLSFQITGKNGKNYAPLPSLTVQPLEVDPSAAVPTVNSISASSITENSFSLTVKCSQQGAVNYAIYYASTDFSNTVNYHQTVTNYGQIAQTQTGPFSDAQKFAIFGYQLTQNQNFEITAKIENLRANSDYRAEVYCLSALGRPSVVAASTADINTSDNNSVPFRLKIFLADSGEIFTGFEKQILACAVYLALPCSRFRVRTDEMAYCTSSVLEKYETEMSTSRLRRLENLEQEEEEEDEKMLLNYDKKPRFKQINSGSNFTTKKQEEKNDKLENNYPRILANNEDFSNSAKSQRSYTYIYILKDQYSSSDSLMDTLSDLTQDSSDFYTNLSQLLPSDFPLLQNSIQVTELEEETTSDTIPNVSVANLEANGQSVSFTVTLNKSGFFLFGLQQVDDANREKITYKTLYSQTLASEAFKLYYVEYLESSSLTRTIEIQDLTINQIYTMYFLAVNENPSIYAITSSLYQQNIIAVNYINYNYNKGWSLQPQNIQSILILILFILLSM</sequence>